<dbReference type="Gene3D" id="3.40.50.2000">
    <property type="entry name" value="Glycogen Phosphorylase B"/>
    <property type="match status" value="2"/>
</dbReference>
<name>A0AAD7L8B9_QUISA</name>
<protein>
    <submittedName>
        <fullName evidence="3">UDP-glycosyltransferase</fullName>
    </submittedName>
</protein>
<dbReference type="FunFam" id="3.40.50.2000:FF:000088">
    <property type="entry name" value="Glycosyltransferase"/>
    <property type="match status" value="1"/>
</dbReference>
<sequence length="359" mass="40614">MENDKKLHIAMFPWLAFGHIIPFLELAKLTAQKGHFISFISTPNNIARLPKLPLDISPLIKFVKLTLPNIYQDKLPPNAEATSDVPQNIVPYLKHSYDGLEQQLFEFLEDSKPDWIIYDFAPYWLPPITAKLSISTAFFNLMFTSTLCILGPSATAMIVGDDPRNKPEDFTVPPKWVPFPTNQAYRLYQAKHIFNDHFGVNPSGISDVFRAGSIISGSDLIVLRTCLELQMESKWVELTGKLHQKPVIPIGLLPPSLCSKEHDDDNLLDKDDDTWLNIRNWLDKQKNGSIVYVAFGSEVTLGHEDLTELALGLEESGLPFFWALKKPNWLSPWSYLLGLRKGLKIVALFGQVGSHSIRY</sequence>
<dbReference type="KEGG" id="qsa:O6P43_025203"/>
<dbReference type="PANTHER" id="PTHR48049:SF60">
    <property type="entry name" value="UDP-GLYCOSYLTRANSFERASE 91B1"/>
    <property type="match status" value="1"/>
</dbReference>
<dbReference type="PANTHER" id="PTHR48049">
    <property type="entry name" value="GLYCOSYLTRANSFERASE"/>
    <property type="match status" value="1"/>
</dbReference>
<organism evidence="3 4">
    <name type="scientific">Quillaja saponaria</name>
    <name type="common">Soap bark tree</name>
    <dbReference type="NCBI Taxonomy" id="32244"/>
    <lineage>
        <taxon>Eukaryota</taxon>
        <taxon>Viridiplantae</taxon>
        <taxon>Streptophyta</taxon>
        <taxon>Embryophyta</taxon>
        <taxon>Tracheophyta</taxon>
        <taxon>Spermatophyta</taxon>
        <taxon>Magnoliopsida</taxon>
        <taxon>eudicotyledons</taxon>
        <taxon>Gunneridae</taxon>
        <taxon>Pentapetalae</taxon>
        <taxon>rosids</taxon>
        <taxon>fabids</taxon>
        <taxon>Fabales</taxon>
        <taxon>Quillajaceae</taxon>
        <taxon>Quillaja</taxon>
    </lineage>
</organism>
<dbReference type="EMBL" id="JARAOO010000010">
    <property type="protein sequence ID" value="KAJ7953510.1"/>
    <property type="molecule type" value="Genomic_DNA"/>
</dbReference>
<dbReference type="InterPro" id="IPR002213">
    <property type="entry name" value="UDP_glucos_trans"/>
</dbReference>
<evidence type="ECO:0000256" key="2">
    <source>
        <dbReference type="ARBA" id="ARBA00022679"/>
    </source>
</evidence>
<dbReference type="SUPFAM" id="SSF53756">
    <property type="entry name" value="UDP-Glycosyltransferase/glycogen phosphorylase"/>
    <property type="match status" value="1"/>
</dbReference>
<gene>
    <name evidence="3" type="ORF">O6P43_025203</name>
</gene>
<proteinExistence type="predicted"/>
<keyword evidence="1" id="KW-0328">Glycosyltransferase</keyword>
<keyword evidence="2" id="KW-0808">Transferase</keyword>
<reference evidence="3" key="1">
    <citation type="journal article" date="2023" name="Science">
        <title>Elucidation of the pathway for biosynthesis of saponin adjuvants from the soapbark tree.</title>
        <authorList>
            <person name="Reed J."/>
            <person name="Orme A."/>
            <person name="El-Demerdash A."/>
            <person name="Owen C."/>
            <person name="Martin L.B.B."/>
            <person name="Misra R.C."/>
            <person name="Kikuchi S."/>
            <person name="Rejzek M."/>
            <person name="Martin A.C."/>
            <person name="Harkess A."/>
            <person name="Leebens-Mack J."/>
            <person name="Louveau T."/>
            <person name="Stephenson M.J."/>
            <person name="Osbourn A."/>
        </authorList>
    </citation>
    <scope>NUCLEOTIDE SEQUENCE</scope>
    <source>
        <strain evidence="3">S10</strain>
    </source>
</reference>
<dbReference type="GO" id="GO:0035251">
    <property type="term" value="F:UDP-glucosyltransferase activity"/>
    <property type="evidence" value="ECO:0007669"/>
    <property type="project" value="InterPro"/>
</dbReference>
<dbReference type="InterPro" id="IPR050481">
    <property type="entry name" value="UDP-glycosyltransf_plant"/>
</dbReference>
<dbReference type="AlphaFoldDB" id="A0AAD7L8B9"/>
<dbReference type="Proteomes" id="UP001163823">
    <property type="component" value="Chromosome 10"/>
</dbReference>
<evidence type="ECO:0000313" key="4">
    <source>
        <dbReference type="Proteomes" id="UP001163823"/>
    </source>
</evidence>
<dbReference type="CDD" id="cd03784">
    <property type="entry name" value="GT1_Gtf-like"/>
    <property type="match status" value="1"/>
</dbReference>
<comment type="caution">
    <text evidence="3">The sequence shown here is derived from an EMBL/GenBank/DDBJ whole genome shotgun (WGS) entry which is preliminary data.</text>
</comment>
<keyword evidence="4" id="KW-1185">Reference proteome</keyword>
<accession>A0AAD7L8B9</accession>
<evidence type="ECO:0000313" key="3">
    <source>
        <dbReference type="EMBL" id="KAJ7953510.1"/>
    </source>
</evidence>
<evidence type="ECO:0000256" key="1">
    <source>
        <dbReference type="ARBA" id="ARBA00022676"/>
    </source>
</evidence>